<keyword evidence="2" id="KW-1185">Reference proteome</keyword>
<gene>
    <name evidence="1" type="ORF">SAMN04488038_11494</name>
</gene>
<name>A0A1H9KYI3_9GAMM</name>
<reference evidence="1 2" key="1">
    <citation type="submission" date="2016-10" db="EMBL/GenBank/DDBJ databases">
        <authorList>
            <person name="de Groot N.N."/>
        </authorList>
    </citation>
    <scope>NUCLEOTIDE SEQUENCE [LARGE SCALE GENOMIC DNA]</scope>
    <source>
        <strain evidence="1 2">DSM 25927</strain>
    </source>
</reference>
<dbReference type="RefSeq" id="WP_093288922.1">
    <property type="nucleotide sequence ID" value="NZ_FOFS01000014.1"/>
</dbReference>
<protein>
    <submittedName>
        <fullName evidence="1">Uncharacterized protein</fullName>
    </submittedName>
</protein>
<accession>A0A1H9KYI3</accession>
<sequence>MSVIATQVPINSQGQCPDPSAIVSTVKALDLIVYELVPASSDDDIGSWHFELFLTNKAGGGTLNLSLGLGLGRYLSALVLTSLSEGTYNVNLKVRNYLNGTEVLIDPIIVRKPG</sequence>
<dbReference type="STRING" id="489703.SAMN04488038_11494"/>
<organism evidence="1 2">
    <name type="scientific">Solimonas aquatica</name>
    <dbReference type="NCBI Taxonomy" id="489703"/>
    <lineage>
        <taxon>Bacteria</taxon>
        <taxon>Pseudomonadati</taxon>
        <taxon>Pseudomonadota</taxon>
        <taxon>Gammaproteobacteria</taxon>
        <taxon>Nevskiales</taxon>
        <taxon>Nevskiaceae</taxon>
        <taxon>Solimonas</taxon>
    </lineage>
</organism>
<dbReference type="Proteomes" id="UP000199233">
    <property type="component" value="Unassembled WGS sequence"/>
</dbReference>
<evidence type="ECO:0000313" key="1">
    <source>
        <dbReference type="EMBL" id="SER04128.1"/>
    </source>
</evidence>
<evidence type="ECO:0000313" key="2">
    <source>
        <dbReference type="Proteomes" id="UP000199233"/>
    </source>
</evidence>
<proteinExistence type="predicted"/>
<dbReference type="EMBL" id="FOFS01000014">
    <property type="protein sequence ID" value="SER04128.1"/>
    <property type="molecule type" value="Genomic_DNA"/>
</dbReference>
<dbReference type="AlphaFoldDB" id="A0A1H9KYI3"/>